<feature type="region of interest" description="Disordered" evidence="1">
    <location>
        <begin position="60"/>
        <end position="82"/>
    </location>
</feature>
<dbReference type="WBParaSite" id="PSAMB.scaffold4375size14856.g24123.t1">
    <property type="protein sequence ID" value="PSAMB.scaffold4375size14856.g24123.t1"/>
    <property type="gene ID" value="PSAMB.scaffold4375size14856.g24123"/>
</dbReference>
<dbReference type="Proteomes" id="UP000887566">
    <property type="component" value="Unplaced"/>
</dbReference>
<organism evidence="2 3">
    <name type="scientific">Plectus sambesii</name>
    <dbReference type="NCBI Taxonomy" id="2011161"/>
    <lineage>
        <taxon>Eukaryota</taxon>
        <taxon>Metazoa</taxon>
        <taxon>Ecdysozoa</taxon>
        <taxon>Nematoda</taxon>
        <taxon>Chromadorea</taxon>
        <taxon>Plectida</taxon>
        <taxon>Plectina</taxon>
        <taxon>Plectoidea</taxon>
        <taxon>Plectidae</taxon>
        <taxon>Plectus</taxon>
    </lineage>
</organism>
<reference evidence="3" key="1">
    <citation type="submission" date="2022-11" db="UniProtKB">
        <authorList>
            <consortium name="WormBaseParasite"/>
        </authorList>
    </citation>
    <scope>IDENTIFICATION</scope>
</reference>
<feature type="compositionally biased region" description="Polar residues" evidence="1">
    <location>
        <begin position="25"/>
        <end position="44"/>
    </location>
</feature>
<feature type="region of interest" description="Disordered" evidence="1">
    <location>
        <begin position="1"/>
        <end position="44"/>
    </location>
</feature>
<name>A0A914WIR5_9BILA</name>
<sequence>MIAKLDEHRPGPDYSDSTKRDLNKIVNSNSNTSETTAEWNQGTNRTAEIQLEKYFDGDEEWKNLPQGAKRRFGEQSDAWKGMRDDIKDKAPGLAKEGDNFFNKGNKIF</sequence>
<evidence type="ECO:0000313" key="3">
    <source>
        <dbReference type="WBParaSite" id="PSAMB.scaffold4375size14856.g24123.t1"/>
    </source>
</evidence>
<evidence type="ECO:0000313" key="2">
    <source>
        <dbReference type="Proteomes" id="UP000887566"/>
    </source>
</evidence>
<evidence type="ECO:0000256" key="1">
    <source>
        <dbReference type="SAM" id="MobiDB-lite"/>
    </source>
</evidence>
<keyword evidence="2" id="KW-1185">Reference proteome</keyword>
<feature type="compositionally biased region" description="Basic and acidic residues" evidence="1">
    <location>
        <begin position="1"/>
        <end position="23"/>
    </location>
</feature>
<protein>
    <submittedName>
        <fullName evidence="3">Uncharacterized protein</fullName>
    </submittedName>
</protein>
<dbReference type="AlphaFoldDB" id="A0A914WIR5"/>
<accession>A0A914WIR5</accession>
<proteinExistence type="predicted"/>